<dbReference type="AlphaFoldDB" id="A0A2P5KDP9"/>
<reference evidence="1 2" key="1">
    <citation type="submission" date="2018-01" db="EMBL/GenBank/DDBJ databases">
        <title>Genomic Encyclopedia of Type Strains, Phase III (KMG-III): the genomes of soil and plant-associated and newly described type strains.</title>
        <authorList>
            <person name="Whitman W."/>
        </authorList>
    </citation>
    <scope>NUCLEOTIDE SEQUENCE [LARGE SCALE GENOMIC DNA]</scope>
    <source>
        <strain evidence="1 2">HKI456</strain>
    </source>
</reference>
<proteinExistence type="predicted"/>
<dbReference type="EMBL" id="PRDW01000002">
    <property type="protein sequence ID" value="PPB84824.1"/>
    <property type="molecule type" value="Genomic_DNA"/>
</dbReference>
<evidence type="ECO:0000313" key="1">
    <source>
        <dbReference type="EMBL" id="PPB84824.1"/>
    </source>
</evidence>
<name>A0A2P5KDP9_9BURK</name>
<protein>
    <submittedName>
        <fullName evidence="1">Uncharacterized protein</fullName>
    </submittedName>
</protein>
<dbReference type="Proteomes" id="UP000243096">
    <property type="component" value="Unassembled WGS sequence"/>
</dbReference>
<comment type="caution">
    <text evidence="1">The sequence shown here is derived from an EMBL/GenBank/DDBJ whole genome shotgun (WGS) entry which is preliminary data.</text>
</comment>
<organism evidence="1 2">
    <name type="scientific">Mycetohabitans endofungorum</name>
    <dbReference type="NCBI Taxonomy" id="417203"/>
    <lineage>
        <taxon>Bacteria</taxon>
        <taxon>Pseudomonadati</taxon>
        <taxon>Pseudomonadota</taxon>
        <taxon>Betaproteobacteria</taxon>
        <taxon>Burkholderiales</taxon>
        <taxon>Burkholderiaceae</taxon>
        <taxon>Mycetohabitans</taxon>
    </lineage>
</organism>
<evidence type="ECO:0000313" key="2">
    <source>
        <dbReference type="Proteomes" id="UP000243096"/>
    </source>
</evidence>
<keyword evidence="2" id="KW-1185">Reference proteome</keyword>
<accession>A0A2P5KDP9</accession>
<sequence>MHIEPVKHVSCLLMHPPDAVITRNWRRVDMVTRSPSELITLGYCDVLQRHDALAALMRPSL</sequence>
<gene>
    <name evidence="1" type="ORF">B0O95_102225</name>
</gene>